<keyword evidence="3 4" id="KW-0408">Iron</keyword>
<evidence type="ECO:0000313" key="9">
    <source>
        <dbReference type="Proteomes" id="UP001294412"/>
    </source>
</evidence>
<organism evidence="8 9">
    <name type="scientific">Fulvimarina uroteuthidis</name>
    <dbReference type="NCBI Taxonomy" id="3098149"/>
    <lineage>
        <taxon>Bacteria</taxon>
        <taxon>Pseudomonadati</taxon>
        <taxon>Pseudomonadota</taxon>
        <taxon>Alphaproteobacteria</taxon>
        <taxon>Hyphomicrobiales</taxon>
        <taxon>Aurantimonadaceae</taxon>
        <taxon>Fulvimarina</taxon>
    </lineage>
</organism>
<protein>
    <submittedName>
        <fullName evidence="8">C-type cytochrome</fullName>
    </submittedName>
</protein>
<gene>
    <name evidence="8" type="ORF">U0C82_08930</name>
</gene>
<evidence type="ECO:0000256" key="6">
    <source>
        <dbReference type="SAM" id="SignalP"/>
    </source>
</evidence>
<comment type="caution">
    <text evidence="8">The sequence shown here is derived from an EMBL/GenBank/DDBJ whole genome shotgun (WGS) entry which is preliminary data.</text>
</comment>
<keyword evidence="1 4" id="KW-0349">Heme</keyword>
<feature type="domain" description="Cytochrome c" evidence="7">
    <location>
        <begin position="124"/>
        <end position="203"/>
    </location>
</feature>
<evidence type="ECO:0000313" key="8">
    <source>
        <dbReference type="EMBL" id="MDY8109266.1"/>
    </source>
</evidence>
<keyword evidence="2 4" id="KW-0479">Metal-binding</keyword>
<feature type="region of interest" description="Disordered" evidence="5">
    <location>
        <begin position="66"/>
        <end position="96"/>
    </location>
</feature>
<evidence type="ECO:0000256" key="3">
    <source>
        <dbReference type="ARBA" id="ARBA00023004"/>
    </source>
</evidence>
<evidence type="ECO:0000256" key="2">
    <source>
        <dbReference type="ARBA" id="ARBA00022723"/>
    </source>
</evidence>
<feature type="region of interest" description="Disordered" evidence="5">
    <location>
        <begin position="231"/>
        <end position="269"/>
    </location>
</feature>
<feature type="chain" id="PRO_5047141124" evidence="6">
    <location>
        <begin position="37"/>
        <end position="269"/>
    </location>
</feature>
<dbReference type="Pfam" id="PF13442">
    <property type="entry name" value="Cytochrome_CBB3"/>
    <property type="match status" value="1"/>
</dbReference>
<evidence type="ECO:0000256" key="5">
    <source>
        <dbReference type="SAM" id="MobiDB-lite"/>
    </source>
</evidence>
<feature type="signal peptide" evidence="6">
    <location>
        <begin position="1"/>
        <end position="36"/>
    </location>
</feature>
<dbReference type="EMBL" id="JAXLPB010000002">
    <property type="protein sequence ID" value="MDY8109266.1"/>
    <property type="molecule type" value="Genomic_DNA"/>
</dbReference>
<dbReference type="InterPro" id="IPR036909">
    <property type="entry name" value="Cyt_c-like_dom_sf"/>
</dbReference>
<reference evidence="8 9" key="1">
    <citation type="submission" date="2023-12" db="EMBL/GenBank/DDBJ databases">
        <title>Description of Novel Strain Fulvimarina sp. 2208YS6-2-32 isolated from Uroteuthis (Photololigo) edulis.</title>
        <authorList>
            <person name="Park J.-S."/>
        </authorList>
    </citation>
    <scope>NUCLEOTIDE SEQUENCE [LARGE SCALE GENOMIC DNA]</scope>
    <source>
        <strain evidence="8 9">2208YS6-2-32</strain>
    </source>
</reference>
<keyword evidence="9" id="KW-1185">Reference proteome</keyword>
<sequence>MPVSNSGLSGRRSKALRGAVVAALCGLSAGASPVLAADDPLIRLAQGEAAPAAPADLRVTEEGEAIGEGSNATGPAPTAGETQAQERSASAPDPETLLGVDINTIMPGTIAGGPEIVVPPMDRAAAEAGMDYFNSMNCIGCHAPNGSGGMGPSLSNDVYIYGDEPAEIFLTIKQGRPNGMPSYGRMIPDAALWQLVAYVKSIGADPDANRWGTTVSLDAMTIEQVPAEYQDTVEPWSKTKPFSFGEAPYKNAEPPRRETAAPAPGGETR</sequence>
<dbReference type="PROSITE" id="PS51007">
    <property type="entry name" value="CYTC"/>
    <property type="match status" value="1"/>
</dbReference>
<accession>A0ABU5I532</accession>
<evidence type="ECO:0000256" key="4">
    <source>
        <dbReference type="PROSITE-ProRule" id="PRU00433"/>
    </source>
</evidence>
<dbReference type="Gene3D" id="1.10.760.10">
    <property type="entry name" value="Cytochrome c-like domain"/>
    <property type="match status" value="1"/>
</dbReference>
<dbReference type="SUPFAM" id="SSF46626">
    <property type="entry name" value="Cytochrome c"/>
    <property type="match status" value="1"/>
</dbReference>
<evidence type="ECO:0000259" key="7">
    <source>
        <dbReference type="PROSITE" id="PS51007"/>
    </source>
</evidence>
<keyword evidence="6" id="KW-0732">Signal</keyword>
<dbReference type="RefSeq" id="WP_322186714.1">
    <property type="nucleotide sequence ID" value="NZ_JAXLPB010000002.1"/>
</dbReference>
<evidence type="ECO:0000256" key="1">
    <source>
        <dbReference type="ARBA" id="ARBA00022617"/>
    </source>
</evidence>
<dbReference type="Proteomes" id="UP001294412">
    <property type="component" value="Unassembled WGS sequence"/>
</dbReference>
<feature type="compositionally biased region" description="Low complexity" evidence="5">
    <location>
        <begin position="260"/>
        <end position="269"/>
    </location>
</feature>
<proteinExistence type="predicted"/>
<dbReference type="InterPro" id="IPR009056">
    <property type="entry name" value="Cyt_c-like_dom"/>
</dbReference>
<name>A0ABU5I532_9HYPH</name>